<accession>A0A1I0QBX7</accession>
<keyword evidence="1" id="KW-0732">Signal</keyword>
<dbReference type="EMBL" id="FOJI01000007">
    <property type="protein sequence ID" value="SEW24563.1"/>
    <property type="molecule type" value="Genomic_DNA"/>
</dbReference>
<dbReference type="InterPro" id="IPR025282">
    <property type="entry name" value="DUF4214"/>
</dbReference>
<evidence type="ECO:0000313" key="4">
    <source>
        <dbReference type="Proteomes" id="UP000199701"/>
    </source>
</evidence>
<feature type="domain" description="DUF4214" evidence="2">
    <location>
        <begin position="499"/>
        <end position="565"/>
    </location>
</feature>
<evidence type="ECO:0000259" key="2">
    <source>
        <dbReference type="Pfam" id="PF13946"/>
    </source>
</evidence>
<dbReference type="RefSeq" id="WP_092453811.1">
    <property type="nucleotide sequence ID" value="NZ_FOJI01000007.1"/>
</dbReference>
<evidence type="ECO:0000313" key="3">
    <source>
        <dbReference type="EMBL" id="SEW24563.1"/>
    </source>
</evidence>
<sequence length="1161" mass="131955">MVKNNKKVLTVWLIIIITMLLQSITYAADYRNTTGYQIDRNDGCTVTHVSYDITNEFWTKQVIKGGNYQWSTFVNSSTYTDSNSVNNDYGSKETYLCDEHDYNYIDVSKVEFACGKNDLIDFLNNMEGAGLGFDSELMLSHDTNYLPVYTFMSCPLDGLLARLKINYYGFWCDYENCYVITGIRYQTKCSNFGYEDKDAFGNSGWYAGWEFGYGGGYNYPHNHCYGHPNEYTITYDPNGGSGTINDLNCLYNSSYNLSNSGYTRPGWRLSGWKNIEMNQIYSLGQSFTNLTATHGEVLTMSALWEDINPPTINVQNPYGWINQNVEITASAVDYESGMKNLELYDGLTLLTYGENSLSFPFIADQIKTYRLKASDNAGNTSYRDFTINIDKTPPNITINNNTNKDVSIKGENSKVNVSVDFAETLSGLSKVSVADSNGNVFLEQNFTSEYQWIKDMQENYIDKVYENLFLRQATSAEKKAWRNNKINNNLEVGDIFWGLFENNEFIDKYIYTYSDHDYIYMLYDVILDREPDGEGFNNYSYALATGSSRNWLGHVLYESREAVNKRASHYGIPISQTYNGDNYNASLDFTVVVEGTSKCYYITATDNAGNSRTQVTTVLINKSVLKVDMPDYSWTNQNVPVHITSSNTSGTTTHYNLYNNDTGAWVESWKNNTDRYYWVTNEGITHWKCIAYDDAGNYAEATNSVEIDKTAPTINPDNIKATYNPSEKMTSIKVIANDYLSGINTLSFYDSNNQLLNQVNGDGDSTCEVNYTFNNIDYQDYYYVIVTDLAGNTYQQMICAKYTANHFKMNNDNKTYRLTDTDIYLGIIGQNYNPTTKDYIGFNTPSVQAINVTADGQATINYFYKLGKFIIKFNGNGGTGIMSDVIYNIPTIPLPTHTYTKENAAGKSQFLGWDTDYKARNPLYMENDLITINAGTTELTLYAIWDDCPIISGTDSYYTLEDAKSGKITEADLLKYVLVTDDWDSSSEQVLKVTDYNPYEFKQFTSDGSTLVKYQVTDSAGNTSYTTTTVYIVDTTTKLVQENKYVRFINEDYYQKSTTEGGLGENSIWKTSASYSEILDKVMKNRKSLVEENNFTNVFGIEYSYTKPGSISQNQIYQSWSFNSEEIKKVKEYINTHGIGNIQEATALNTFLIEFSNCKNR</sequence>
<dbReference type="Pfam" id="PF13946">
    <property type="entry name" value="DUF4214"/>
    <property type="match status" value="1"/>
</dbReference>
<gene>
    <name evidence="3" type="ORF">SAMN05421659_107177</name>
</gene>
<organism evidence="3 4">
    <name type="scientific">[Clostridium] fimetarium</name>
    <dbReference type="NCBI Taxonomy" id="99656"/>
    <lineage>
        <taxon>Bacteria</taxon>
        <taxon>Bacillati</taxon>
        <taxon>Bacillota</taxon>
        <taxon>Clostridia</taxon>
        <taxon>Lachnospirales</taxon>
        <taxon>Lachnospiraceae</taxon>
    </lineage>
</organism>
<dbReference type="InterPro" id="IPR038255">
    <property type="entry name" value="PBS_linker_sf"/>
</dbReference>
<proteinExistence type="predicted"/>
<evidence type="ECO:0000256" key="1">
    <source>
        <dbReference type="SAM" id="SignalP"/>
    </source>
</evidence>
<dbReference type="Proteomes" id="UP000199701">
    <property type="component" value="Unassembled WGS sequence"/>
</dbReference>
<dbReference type="AlphaFoldDB" id="A0A1I0QBX7"/>
<keyword evidence="4" id="KW-1185">Reference proteome</keyword>
<protein>
    <recommendedName>
        <fullName evidence="2">DUF4214 domain-containing protein</fullName>
    </recommendedName>
</protein>
<dbReference type="Gene3D" id="1.10.3130.20">
    <property type="entry name" value="Phycobilisome linker domain"/>
    <property type="match status" value="1"/>
</dbReference>
<name>A0A1I0QBX7_9FIRM</name>
<reference evidence="3 4" key="1">
    <citation type="submission" date="2016-10" db="EMBL/GenBank/DDBJ databases">
        <authorList>
            <person name="de Groot N.N."/>
        </authorList>
    </citation>
    <scope>NUCLEOTIDE SEQUENCE [LARGE SCALE GENOMIC DNA]</scope>
    <source>
        <strain evidence="3 4">DSM 9179</strain>
    </source>
</reference>
<feature type="signal peptide" evidence="1">
    <location>
        <begin position="1"/>
        <end position="27"/>
    </location>
</feature>
<dbReference type="STRING" id="99656.SAMN05421659_107177"/>
<feature type="chain" id="PRO_5011548968" description="DUF4214 domain-containing protein" evidence="1">
    <location>
        <begin position="28"/>
        <end position="1161"/>
    </location>
</feature>
<dbReference type="OrthoDB" id="2061954at2"/>